<dbReference type="EMBL" id="JBHLWH010000028">
    <property type="protein sequence ID" value="MFC0249070.1"/>
    <property type="molecule type" value="Genomic_DNA"/>
</dbReference>
<protein>
    <submittedName>
        <fullName evidence="2">Uncharacterized protein</fullName>
    </submittedName>
</protein>
<evidence type="ECO:0000313" key="2">
    <source>
        <dbReference type="EMBL" id="MFC0249070.1"/>
    </source>
</evidence>
<dbReference type="Proteomes" id="UP001589766">
    <property type="component" value="Unassembled WGS sequence"/>
</dbReference>
<comment type="caution">
    <text evidence="2">The sequence shown here is derived from an EMBL/GenBank/DDBJ whole genome shotgun (WGS) entry which is preliminary data.</text>
</comment>
<proteinExistence type="predicted"/>
<evidence type="ECO:0000256" key="1">
    <source>
        <dbReference type="SAM" id="MobiDB-lite"/>
    </source>
</evidence>
<organism evidence="2 3">
    <name type="scientific">Citricoccus parietis</name>
    <dbReference type="NCBI Taxonomy" id="592307"/>
    <lineage>
        <taxon>Bacteria</taxon>
        <taxon>Bacillati</taxon>
        <taxon>Actinomycetota</taxon>
        <taxon>Actinomycetes</taxon>
        <taxon>Micrococcales</taxon>
        <taxon>Micrococcaceae</taxon>
        <taxon>Citricoccus</taxon>
    </lineage>
</organism>
<evidence type="ECO:0000313" key="3">
    <source>
        <dbReference type="Proteomes" id="UP001589766"/>
    </source>
</evidence>
<name>A0ABV6F6B2_9MICC</name>
<keyword evidence="3" id="KW-1185">Reference proteome</keyword>
<feature type="region of interest" description="Disordered" evidence="1">
    <location>
        <begin position="1"/>
        <end position="20"/>
    </location>
</feature>
<dbReference type="RefSeq" id="WP_378041836.1">
    <property type="nucleotide sequence ID" value="NZ_JBHLWH010000028.1"/>
</dbReference>
<reference evidence="2 3" key="1">
    <citation type="submission" date="2024-09" db="EMBL/GenBank/DDBJ databases">
        <authorList>
            <person name="Sun Q."/>
            <person name="Mori K."/>
        </authorList>
    </citation>
    <scope>NUCLEOTIDE SEQUENCE [LARGE SCALE GENOMIC DNA]</scope>
    <source>
        <strain evidence="2 3">CCM 7609</strain>
    </source>
</reference>
<sequence>MDENHTTVESSSSRHPQDWGRAMSVVLTRLAETMAREGGGTVDEVLVDRDIRLNIVAEGEHGARITATCLGTDPTGEDAVVPRVS</sequence>
<gene>
    <name evidence="2" type="ORF">ACFFIO_11225</name>
</gene>
<accession>A0ABV6F6B2</accession>